<protein>
    <recommendedName>
        <fullName evidence="1">non-specific serine/threonine protein kinase</fullName>
        <ecNumber evidence="1">2.7.11.1</ecNumber>
    </recommendedName>
</protein>
<dbReference type="InterPro" id="IPR011009">
    <property type="entry name" value="Kinase-like_dom_sf"/>
</dbReference>
<dbReference type="SUPFAM" id="SSF56112">
    <property type="entry name" value="Protein kinase-like (PK-like)"/>
    <property type="match status" value="1"/>
</dbReference>
<dbReference type="InterPro" id="IPR029050">
    <property type="entry name" value="Immunoprotect_excell_Ig-like"/>
</dbReference>
<evidence type="ECO:0000256" key="5">
    <source>
        <dbReference type="ARBA" id="ARBA00022741"/>
    </source>
</evidence>
<keyword evidence="4" id="KW-0732">Signal</keyword>
<comment type="caution">
    <text evidence="12">The sequence shown here is derived from an EMBL/GenBank/DDBJ whole genome shotgun (WGS) entry which is preliminary data.</text>
</comment>
<gene>
    <name evidence="12" type="ORF">DFR74_114119</name>
</gene>
<dbReference type="InterPro" id="IPR008271">
    <property type="entry name" value="Ser/Thr_kinase_AS"/>
</dbReference>
<dbReference type="GO" id="GO:0004674">
    <property type="term" value="F:protein serine/threonine kinase activity"/>
    <property type="evidence" value="ECO:0007669"/>
    <property type="project" value="UniProtKB-KW"/>
</dbReference>
<dbReference type="PROSITE" id="PS00108">
    <property type="entry name" value="PROTEIN_KINASE_ST"/>
    <property type="match status" value="1"/>
</dbReference>
<organism evidence="12 13">
    <name type="scientific">Nocardia puris</name>
    <dbReference type="NCBI Taxonomy" id="208602"/>
    <lineage>
        <taxon>Bacteria</taxon>
        <taxon>Bacillati</taxon>
        <taxon>Actinomycetota</taxon>
        <taxon>Actinomycetes</taxon>
        <taxon>Mycobacteriales</taxon>
        <taxon>Nocardiaceae</taxon>
        <taxon>Nocardia</taxon>
    </lineage>
</organism>
<dbReference type="InterPro" id="IPR017441">
    <property type="entry name" value="Protein_kinase_ATP_BS"/>
</dbReference>
<name>A0A366D6B4_9NOCA</name>
<evidence type="ECO:0000256" key="2">
    <source>
        <dbReference type="ARBA" id="ARBA00022527"/>
    </source>
</evidence>
<evidence type="ECO:0000256" key="10">
    <source>
        <dbReference type="SAM" id="Phobius"/>
    </source>
</evidence>
<keyword evidence="6 12" id="KW-0418">Kinase</keyword>
<dbReference type="InterPro" id="IPR000719">
    <property type="entry name" value="Prot_kinase_dom"/>
</dbReference>
<dbReference type="EMBL" id="QNRE01000014">
    <property type="protein sequence ID" value="RBO85577.1"/>
    <property type="molecule type" value="Genomic_DNA"/>
</dbReference>
<evidence type="ECO:0000256" key="1">
    <source>
        <dbReference type="ARBA" id="ARBA00012513"/>
    </source>
</evidence>
<dbReference type="Pfam" id="PF11611">
    <property type="entry name" value="DUF4352"/>
    <property type="match status" value="1"/>
</dbReference>
<dbReference type="GO" id="GO:0005524">
    <property type="term" value="F:ATP binding"/>
    <property type="evidence" value="ECO:0007669"/>
    <property type="project" value="UniProtKB-UniRule"/>
</dbReference>
<evidence type="ECO:0000256" key="9">
    <source>
        <dbReference type="SAM" id="MobiDB-lite"/>
    </source>
</evidence>
<dbReference type="OrthoDB" id="5169909at2"/>
<evidence type="ECO:0000313" key="13">
    <source>
        <dbReference type="Proteomes" id="UP000252586"/>
    </source>
</evidence>
<feature type="region of interest" description="Disordered" evidence="9">
    <location>
        <begin position="271"/>
        <end position="306"/>
    </location>
</feature>
<keyword evidence="5 8" id="KW-0547">Nucleotide-binding</keyword>
<dbReference type="STRING" id="1210090.GCA_001613185_03827"/>
<feature type="region of interest" description="Disordered" evidence="9">
    <location>
        <begin position="326"/>
        <end position="386"/>
    </location>
</feature>
<proteinExistence type="predicted"/>
<dbReference type="Gene3D" id="1.10.510.10">
    <property type="entry name" value="Transferase(Phosphotransferase) domain 1"/>
    <property type="match status" value="1"/>
</dbReference>
<feature type="domain" description="Protein kinase" evidence="11">
    <location>
        <begin position="9"/>
        <end position="269"/>
    </location>
</feature>
<keyword evidence="13" id="KW-1185">Reference proteome</keyword>
<keyword evidence="7 8" id="KW-0067">ATP-binding</keyword>
<dbReference type="Proteomes" id="UP000252586">
    <property type="component" value="Unassembled WGS sequence"/>
</dbReference>
<feature type="region of interest" description="Disordered" evidence="9">
    <location>
        <begin position="207"/>
        <end position="231"/>
    </location>
</feature>
<reference evidence="12 13" key="1">
    <citation type="submission" date="2018-06" db="EMBL/GenBank/DDBJ databases">
        <title>Genomic Encyclopedia of Type Strains, Phase IV (KMG-IV): sequencing the most valuable type-strain genomes for metagenomic binning, comparative biology and taxonomic classification.</title>
        <authorList>
            <person name="Goeker M."/>
        </authorList>
    </citation>
    <scope>NUCLEOTIDE SEQUENCE [LARGE SCALE GENOMIC DNA]</scope>
    <source>
        <strain evidence="12 13">DSM 44599</strain>
    </source>
</reference>
<sequence>MEAARFGRYRLERLLGRGGMGQVWLAHDTESGRAVALKLLPAELAVDADYRKRFAREAEVAAALRDPHIVAIHRHGAIDGRLFIEMDYIEGTDLAARLAAHGTLDPRAALAILGQVAGALDAAHRAGLVHRDVKPSNILVRPDGFTYLIDFGIARVTGQTSVTTTGLAIGTWAYMAPERFSGDADARSDVYSLACVLYECLTGRRPYGDTDPARQMHGHLMTEPPRASAHNPDVPAALDDVIARGMSKEPAERPARAGEFVRAAVYAVVGGRADSPGGSSERAGSGTPRPAEPGGANPAPLSGLPAAHFESASGAAMAGFAVPNPSGALGPQGTKVHSQPGLPLTRVGGPDAVGPPTPGSGNRPSVASAGPQGTKVLAQPDRPATRVETRYTAPPAVSRGTGVLPVDPRGNPPVGWVDSRPYRPAPGYGWPAPVPAGKRWYLRRKARAGRWPSRGPAYLVPRRPQPPPRRKRGGVLKKALTALLVIFLAPFVFAIGCLALIAAGSGESEPGTAPPAAIVEDTPPGAPAQAGGPARDGKFEFAVTGVDSGVSRVGWQTARGTFLVVTLSVRNISDEGRWFVPFGQKLRDSTGAALEHDTTATAWESVQRGFGYPIQVDPGNTVDAVLVFDVPAGTTPTHLELHDFVFSGGVTIPLV</sequence>
<dbReference type="Pfam" id="PF00069">
    <property type="entry name" value="Pkinase"/>
    <property type="match status" value="1"/>
</dbReference>
<evidence type="ECO:0000256" key="3">
    <source>
        <dbReference type="ARBA" id="ARBA00022679"/>
    </source>
</evidence>
<keyword evidence="10" id="KW-0812">Transmembrane</keyword>
<evidence type="ECO:0000256" key="8">
    <source>
        <dbReference type="PROSITE-ProRule" id="PRU10141"/>
    </source>
</evidence>
<evidence type="ECO:0000256" key="4">
    <source>
        <dbReference type="ARBA" id="ARBA00022729"/>
    </source>
</evidence>
<feature type="region of interest" description="Disordered" evidence="9">
    <location>
        <begin position="453"/>
        <end position="472"/>
    </location>
</feature>
<evidence type="ECO:0000259" key="11">
    <source>
        <dbReference type="PROSITE" id="PS50011"/>
    </source>
</evidence>
<feature type="binding site" evidence="8">
    <location>
        <position position="38"/>
    </location>
    <ligand>
        <name>ATP</name>
        <dbReference type="ChEBI" id="CHEBI:30616"/>
    </ligand>
</feature>
<dbReference type="PANTHER" id="PTHR43289">
    <property type="entry name" value="MITOGEN-ACTIVATED PROTEIN KINASE KINASE KINASE 20-RELATED"/>
    <property type="match status" value="1"/>
</dbReference>
<feature type="region of interest" description="Disordered" evidence="9">
    <location>
        <begin position="510"/>
        <end position="534"/>
    </location>
</feature>
<accession>A0A366D6B4</accession>
<dbReference type="EC" id="2.7.11.1" evidence="1"/>
<dbReference type="PROSITE" id="PS00107">
    <property type="entry name" value="PROTEIN_KINASE_ATP"/>
    <property type="match status" value="1"/>
</dbReference>
<dbReference type="FunFam" id="1.10.510.10:FF:000021">
    <property type="entry name" value="Serine/threonine protein kinase"/>
    <property type="match status" value="1"/>
</dbReference>
<keyword evidence="10" id="KW-0472">Membrane</keyword>
<dbReference type="AlphaFoldDB" id="A0A366D6B4"/>
<evidence type="ECO:0000313" key="12">
    <source>
        <dbReference type="EMBL" id="RBO85577.1"/>
    </source>
</evidence>
<keyword evidence="2" id="KW-0723">Serine/threonine-protein kinase</keyword>
<keyword evidence="3" id="KW-0808">Transferase</keyword>
<dbReference type="PANTHER" id="PTHR43289:SF6">
    <property type="entry name" value="SERINE_THREONINE-PROTEIN KINASE NEKL-3"/>
    <property type="match status" value="1"/>
</dbReference>
<dbReference type="RefSeq" id="WP_067510565.1">
    <property type="nucleotide sequence ID" value="NZ_QNRE01000014.1"/>
</dbReference>
<feature type="transmembrane region" description="Helical" evidence="10">
    <location>
        <begin position="479"/>
        <end position="503"/>
    </location>
</feature>
<dbReference type="InterPro" id="IPR029051">
    <property type="entry name" value="DUF4352"/>
</dbReference>
<dbReference type="SMART" id="SM00220">
    <property type="entry name" value="S_TKc"/>
    <property type="match status" value="1"/>
</dbReference>
<dbReference type="Gene3D" id="2.60.40.1240">
    <property type="match status" value="1"/>
</dbReference>
<keyword evidence="10" id="KW-1133">Transmembrane helix</keyword>
<evidence type="ECO:0000256" key="6">
    <source>
        <dbReference type="ARBA" id="ARBA00022777"/>
    </source>
</evidence>
<dbReference type="Gene3D" id="3.30.200.20">
    <property type="entry name" value="Phosphorylase Kinase, domain 1"/>
    <property type="match status" value="1"/>
</dbReference>
<dbReference type="CDD" id="cd14014">
    <property type="entry name" value="STKc_PknB_like"/>
    <property type="match status" value="1"/>
</dbReference>
<dbReference type="PROSITE" id="PS50011">
    <property type="entry name" value="PROTEIN_KINASE_DOM"/>
    <property type="match status" value="1"/>
</dbReference>
<evidence type="ECO:0000256" key="7">
    <source>
        <dbReference type="ARBA" id="ARBA00022840"/>
    </source>
</evidence>